<evidence type="ECO:0000256" key="1">
    <source>
        <dbReference type="SAM" id="MobiDB-lite"/>
    </source>
</evidence>
<name>A0A1D1ZY47_AUXPR</name>
<organism evidence="2">
    <name type="scientific">Auxenochlorella protothecoides</name>
    <name type="common">Green microalga</name>
    <name type="synonym">Chlorella protothecoides</name>
    <dbReference type="NCBI Taxonomy" id="3075"/>
    <lineage>
        <taxon>Eukaryota</taxon>
        <taxon>Viridiplantae</taxon>
        <taxon>Chlorophyta</taxon>
        <taxon>core chlorophytes</taxon>
        <taxon>Trebouxiophyceae</taxon>
        <taxon>Chlorellales</taxon>
        <taxon>Chlorellaceae</taxon>
        <taxon>Auxenochlorella</taxon>
    </lineage>
</organism>
<gene>
    <name evidence="2" type="ORF">g.9540</name>
</gene>
<accession>A0A1D1ZY47</accession>
<feature type="non-terminal residue" evidence="2">
    <location>
        <position position="219"/>
    </location>
</feature>
<reference evidence="2" key="1">
    <citation type="submission" date="2015-08" db="EMBL/GenBank/DDBJ databases">
        <authorList>
            <person name="Babu N.S."/>
            <person name="Beckwith C.J."/>
            <person name="Beseler K.G."/>
            <person name="Brison A."/>
            <person name="Carone J.V."/>
            <person name="Caskin T.P."/>
            <person name="Diamond M."/>
            <person name="Durham M.E."/>
            <person name="Foxe J.M."/>
            <person name="Go M."/>
            <person name="Henderson B.A."/>
            <person name="Jones I.B."/>
            <person name="McGettigan J.A."/>
            <person name="Micheletti S.J."/>
            <person name="Nasrallah M.E."/>
            <person name="Ortiz D."/>
            <person name="Piller C.R."/>
            <person name="Privatt S.R."/>
            <person name="Schneider S.L."/>
            <person name="Sharp S."/>
            <person name="Smith T.C."/>
            <person name="Stanton J.D."/>
            <person name="Ullery H.E."/>
            <person name="Wilson R.J."/>
            <person name="Serrano M.G."/>
            <person name="Buck G."/>
            <person name="Lee V."/>
            <person name="Wang Y."/>
            <person name="Carvalho R."/>
            <person name="Voegtly L."/>
            <person name="Shi R."/>
            <person name="Duckworth R."/>
            <person name="Johnson A."/>
            <person name="Loviza R."/>
            <person name="Walstead R."/>
            <person name="Shah Z."/>
            <person name="Kiflezghi M."/>
            <person name="Wade K."/>
            <person name="Ball S.L."/>
            <person name="Bradley K.W."/>
            <person name="Asai D.J."/>
            <person name="Bowman C.A."/>
            <person name="Russell D.A."/>
            <person name="Pope W.H."/>
            <person name="Jacobs-Sera D."/>
            <person name="Hendrix R.W."/>
            <person name="Hatfull G.F."/>
        </authorList>
    </citation>
    <scope>NUCLEOTIDE SEQUENCE</scope>
</reference>
<proteinExistence type="predicted"/>
<dbReference type="AlphaFoldDB" id="A0A1D1ZY47"/>
<evidence type="ECO:0000313" key="2">
    <source>
        <dbReference type="EMBL" id="JAT71864.1"/>
    </source>
</evidence>
<dbReference type="EMBL" id="GDKF01006758">
    <property type="protein sequence ID" value="JAT71864.1"/>
    <property type="molecule type" value="Transcribed_RNA"/>
</dbReference>
<feature type="region of interest" description="Disordered" evidence="1">
    <location>
        <begin position="65"/>
        <end position="96"/>
    </location>
</feature>
<sequence length="219" mass="23637">MSVSQPSLCGLGLPNLKTNKFRSLLGRVLQFICSRPTVGQVPAPGRNRPDAVRAIRSSSVGMPAANIGLRRGLQPKPKKSHSDNMPRASEISDLPPSFESVESKRAIIRNSTPVQPKDDAYLDPQEDAFVQIDLEPDTPSEEAALNGLISDGSEAGAQVDVEGACPASAELESEKSSHMEMVVAVQPSPKQGTFSKLNLEKPDLYLNHLKRVLPTFQLS</sequence>
<protein>
    <submittedName>
        <fullName evidence="2">Uncharacterized protein</fullName>
    </submittedName>
</protein>